<proteinExistence type="predicted"/>
<reference evidence="1 2" key="1">
    <citation type="submission" date="2020-08" db="EMBL/GenBank/DDBJ databases">
        <authorList>
            <person name="Newling K."/>
            <person name="Davey J."/>
            <person name="Forrester S."/>
        </authorList>
    </citation>
    <scope>NUCLEOTIDE SEQUENCE [LARGE SCALE GENOMIC DNA]</scope>
    <source>
        <strain evidence="2">Crithidia deanei Carvalho (ATCC PRA-265)</strain>
    </source>
</reference>
<dbReference type="Proteomes" id="UP000515908">
    <property type="component" value="Chromosome 03"/>
</dbReference>
<sequence length="104" mass="12315">MSKRLALHGYVSAKKLQEKKEEKELEHCTFSPQINPYSEQLASNELERYIDKTIRPVPEGLLERSEDTTEESHPATWTGVKCSTTRHYRRRRWPTPSRCNTKRR</sequence>
<gene>
    <name evidence="1" type="ORF">ADEAN_000169300</name>
</gene>
<dbReference type="EMBL" id="LR877147">
    <property type="protein sequence ID" value="CAD2214248.1"/>
    <property type="molecule type" value="Genomic_DNA"/>
</dbReference>
<keyword evidence="2" id="KW-1185">Reference proteome</keyword>
<dbReference type="AlphaFoldDB" id="A0A7G2C371"/>
<evidence type="ECO:0000313" key="2">
    <source>
        <dbReference type="Proteomes" id="UP000515908"/>
    </source>
</evidence>
<organism evidence="1 2">
    <name type="scientific">Angomonas deanei</name>
    <dbReference type="NCBI Taxonomy" id="59799"/>
    <lineage>
        <taxon>Eukaryota</taxon>
        <taxon>Discoba</taxon>
        <taxon>Euglenozoa</taxon>
        <taxon>Kinetoplastea</taxon>
        <taxon>Metakinetoplastina</taxon>
        <taxon>Trypanosomatida</taxon>
        <taxon>Trypanosomatidae</taxon>
        <taxon>Strigomonadinae</taxon>
        <taxon>Angomonas</taxon>
    </lineage>
</organism>
<accession>A0A7G2C371</accession>
<evidence type="ECO:0000313" key="1">
    <source>
        <dbReference type="EMBL" id="CAD2214248.1"/>
    </source>
</evidence>
<dbReference type="VEuPathDB" id="TriTrypDB:ADEAN_000169300"/>
<name>A0A7G2C371_9TRYP</name>
<protein>
    <submittedName>
        <fullName evidence="1">Uncharacterized protein</fullName>
    </submittedName>
</protein>